<dbReference type="GO" id="GO:0016746">
    <property type="term" value="F:acyltransferase activity"/>
    <property type="evidence" value="ECO:0007669"/>
    <property type="project" value="UniProtKB-KW"/>
</dbReference>
<organism evidence="2 3">
    <name type="scientific">Paracoccus marinaquae</name>
    <dbReference type="NCBI Taxonomy" id="2841926"/>
    <lineage>
        <taxon>Bacteria</taxon>
        <taxon>Pseudomonadati</taxon>
        <taxon>Pseudomonadota</taxon>
        <taxon>Alphaproteobacteria</taxon>
        <taxon>Rhodobacterales</taxon>
        <taxon>Paracoccaceae</taxon>
        <taxon>Paracoccus</taxon>
    </lineage>
</organism>
<sequence length="268" mass="28140">MSCACGHHHPRQDGCAPGGTAIPLARPMIALNGRLICTDAAQMMTALSLLPDHVELSRAEPGCLHFDIRQDDDPLIWNLAELFTDEDAFAAHKARTGNSLWGQASGAITRDFHQHDILPAIRAETATDHAAIDALLQAAFEGPDEARLVRLLRDQGDLSLSLVAHAAGTILGHVALSPIGGDRPALALAPVAVTPRAQRLGIGSALIRDAIARSGGLPIVVLGDPAYYGRFGFAPADLDSVYAGPCLQTLGDLPQGCTIRHAPAFAAL</sequence>
<accession>A0ABS6AJU2</accession>
<proteinExistence type="predicted"/>
<keyword evidence="3" id="KW-1185">Reference proteome</keyword>
<protein>
    <submittedName>
        <fullName evidence="2">GNAT family N-acetyltransferase</fullName>
        <ecNumber evidence="2">2.3.1.-</ecNumber>
    </submittedName>
</protein>
<keyword evidence="2" id="KW-0808">Transferase</keyword>
<dbReference type="CDD" id="cd04301">
    <property type="entry name" value="NAT_SF"/>
    <property type="match status" value="1"/>
</dbReference>
<dbReference type="PROSITE" id="PS51186">
    <property type="entry name" value="GNAT"/>
    <property type="match status" value="1"/>
</dbReference>
<reference evidence="2" key="1">
    <citation type="submission" date="2021-06" db="EMBL/GenBank/DDBJ databases">
        <title>Paracoccus bacterium XHP0099 sp. nov., isolated from the surface waters of the Yellow Sea.</title>
        <authorList>
            <person name="Xue H."/>
            <person name="Zhang D."/>
        </authorList>
    </citation>
    <scope>NUCLEOTIDE SEQUENCE</scope>
    <source>
        <strain evidence="2">XHP0099</strain>
    </source>
</reference>
<feature type="domain" description="N-acetyltransferase" evidence="1">
    <location>
        <begin position="119"/>
        <end position="260"/>
    </location>
</feature>
<dbReference type="EMBL" id="JAHKNG010000009">
    <property type="protein sequence ID" value="MBU3029920.1"/>
    <property type="molecule type" value="Genomic_DNA"/>
</dbReference>
<gene>
    <name evidence="2" type="ORF">KNW02_07280</name>
</gene>
<keyword evidence="2" id="KW-0012">Acyltransferase</keyword>
<evidence type="ECO:0000259" key="1">
    <source>
        <dbReference type="PROSITE" id="PS51186"/>
    </source>
</evidence>
<dbReference type="Pfam" id="PF03992">
    <property type="entry name" value="ABM"/>
    <property type="match status" value="1"/>
</dbReference>
<dbReference type="Proteomes" id="UP001166191">
    <property type="component" value="Unassembled WGS sequence"/>
</dbReference>
<dbReference type="RefSeq" id="WP_216032605.1">
    <property type="nucleotide sequence ID" value="NZ_JAHKNG010000009.1"/>
</dbReference>
<dbReference type="InterPro" id="IPR000182">
    <property type="entry name" value="GNAT_dom"/>
</dbReference>
<evidence type="ECO:0000313" key="3">
    <source>
        <dbReference type="Proteomes" id="UP001166191"/>
    </source>
</evidence>
<evidence type="ECO:0000313" key="2">
    <source>
        <dbReference type="EMBL" id="MBU3029920.1"/>
    </source>
</evidence>
<dbReference type="InterPro" id="IPR007138">
    <property type="entry name" value="ABM_dom"/>
</dbReference>
<comment type="caution">
    <text evidence="2">The sequence shown here is derived from an EMBL/GenBank/DDBJ whole genome shotgun (WGS) entry which is preliminary data.</text>
</comment>
<dbReference type="EC" id="2.3.1.-" evidence="2"/>
<dbReference type="Pfam" id="PF00583">
    <property type="entry name" value="Acetyltransf_1"/>
    <property type="match status" value="1"/>
</dbReference>
<name>A0ABS6AJU2_9RHOB</name>